<reference evidence="2 3" key="1">
    <citation type="journal article" date="2009" name="Stand. Genomic Sci.">
        <title>Complete genome sequence of Slackia heliotrinireducens type strain (RHS 1).</title>
        <authorList>
            <person name="Pukall R."/>
            <person name="Lapidus A."/>
            <person name="Nolan M."/>
            <person name="Copeland A."/>
            <person name="Glavina Del Rio T."/>
            <person name="Lucas S."/>
            <person name="Chen F."/>
            <person name="Tice H."/>
            <person name="Cheng J.F."/>
            <person name="Chertkov O."/>
            <person name="Bruce D."/>
            <person name="Goodwin L."/>
            <person name="Kuske C."/>
            <person name="Brettin T."/>
            <person name="Detter J.C."/>
            <person name="Han C."/>
            <person name="Pitluck S."/>
            <person name="Pati A."/>
            <person name="Mavrommatis K."/>
            <person name="Ivanova N."/>
            <person name="Ovchinnikova G."/>
            <person name="Chen A."/>
            <person name="Palaniappan K."/>
            <person name="Schneider S."/>
            <person name="Rohde M."/>
            <person name="Chain P."/>
            <person name="D'haeseleer P."/>
            <person name="Goker M."/>
            <person name="Bristow J."/>
            <person name="Eisen J.A."/>
            <person name="Markowitz V."/>
            <person name="Kyrpides N.C."/>
            <person name="Klenk H.P."/>
            <person name="Hugenholtz P."/>
        </authorList>
    </citation>
    <scope>NUCLEOTIDE SEQUENCE [LARGE SCALE GENOMIC DNA]</scope>
    <source>
        <strain evidence="3">ATCC 29202 / DSM 20476 / NCTC 11029 / RHS 1</strain>
    </source>
</reference>
<evidence type="ECO:0008006" key="4">
    <source>
        <dbReference type="Google" id="ProtNLM"/>
    </source>
</evidence>
<evidence type="ECO:0000256" key="1">
    <source>
        <dbReference type="SAM" id="Phobius"/>
    </source>
</evidence>
<keyword evidence="3" id="KW-1185">Reference proteome</keyword>
<dbReference type="Proteomes" id="UP000002026">
    <property type="component" value="Chromosome"/>
</dbReference>
<keyword evidence="1" id="KW-0472">Membrane</keyword>
<sequence length="598" mass="66705">MSINGVITRLQPKCAAMEAAVDRFAASPVRRFLFAALFGLFLFALGCLTNKYYGPNDDWTMGVLLSGHYDVGGNCLFIGSTLAHLVYWLNTHIVGLNWFLIAERFMALVAFVLFVYIALGSTRLGAAAIGLCFIEFFLFSGVSHASNFSYVSGLVTAAGWLTLLATFRGDKVPVWAQVTAVLLCVFGLEWRYEVFFISLPFIGLTALIIFVDIWTSGFALEGKEWVRRLLPTVVALVLCGCAYAYTTAQWELDGWQDWREYNHWRSNISDFLMPEYDEAEDQLQALGVSKNDYVLADSWVTADPEYFTSEKLEDIVSVGHGTLRTPLDTAKWFASTLLIHDRTFFLGILAVTIGGLLMANGKRGRRMVYGLIGMMALVAIVLVFIGRFPNRVEHTVWLFVVIGIMLASREGGRTTSEKEAKAQARAMVVSGASGVVWVLATLFVVAHLVPAFNPAKIDTFVMSDEPVMEKASLQFASDPDVIRIWDVKAYTRIEQGFEYRYIPSKDFLESNQFLGGWTINSPMSNSSLENIGIDNTIKSLVEDDRTVLVTHNPDIADGVLLHLQEHYYPNATMQVVDEVNIGNDKAYWVSVYDYSAND</sequence>
<evidence type="ECO:0000313" key="3">
    <source>
        <dbReference type="Proteomes" id="UP000002026"/>
    </source>
</evidence>
<feature type="transmembrane region" description="Helical" evidence="1">
    <location>
        <begin position="226"/>
        <end position="245"/>
    </location>
</feature>
<accession>C7N6C8</accession>
<dbReference type="EMBL" id="CP001684">
    <property type="protein sequence ID" value="ACV22463.1"/>
    <property type="molecule type" value="Genomic_DNA"/>
</dbReference>
<feature type="transmembrane region" description="Helical" evidence="1">
    <location>
        <begin position="148"/>
        <end position="165"/>
    </location>
</feature>
<feature type="transmembrane region" description="Helical" evidence="1">
    <location>
        <begin position="32"/>
        <end position="50"/>
    </location>
</feature>
<feature type="transmembrane region" description="Helical" evidence="1">
    <location>
        <begin position="124"/>
        <end position="142"/>
    </location>
</feature>
<organism evidence="2 3">
    <name type="scientific">Slackia heliotrinireducens (strain ATCC 29202 / DSM 20476 / NCTC 11029 / RHS 1)</name>
    <name type="common">Peptococcus heliotrinreducens</name>
    <dbReference type="NCBI Taxonomy" id="471855"/>
    <lineage>
        <taxon>Bacteria</taxon>
        <taxon>Bacillati</taxon>
        <taxon>Actinomycetota</taxon>
        <taxon>Coriobacteriia</taxon>
        <taxon>Eggerthellales</taxon>
        <taxon>Eggerthellaceae</taxon>
        <taxon>Slackia</taxon>
    </lineage>
</organism>
<keyword evidence="1" id="KW-0812">Transmembrane</keyword>
<feature type="transmembrane region" description="Helical" evidence="1">
    <location>
        <begin position="368"/>
        <end position="388"/>
    </location>
</feature>
<feature type="transmembrane region" description="Helical" evidence="1">
    <location>
        <begin position="194"/>
        <end position="214"/>
    </location>
</feature>
<dbReference type="HOGENOM" id="CLU_456260_0_0_11"/>
<dbReference type="STRING" id="471855.Shel_14430"/>
<dbReference type="KEGG" id="shi:Shel_14430"/>
<protein>
    <recommendedName>
        <fullName evidence="4">Glycosyltransferase RgtA/B/C/D-like domain-containing protein</fullName>
    </recommendedName>
</protein>
<dbReference type="RefSeq" id="WP_012798565.1">
    <property type="nucleotide sequence ID" value="NC_013165.1"/>
</dbReference>
<gene>
    <name evidence="2" type="ordered locus">Shel_14430</name>
</gene>
<proteinExistence type="predicted"/>
<feature type="transmembrane region" description="Helical" evidence="1">
    <location>
        <begin position="343"/>
        <end position="361"/>
    </location>
</feature>
<evidence type="ECO:0000313" key="2">
    <source>
        <dbReference type="EMBL" id="ACV22463.1"/>
    </source>
</evidence>
<feature type="transmembrane region" description="Helical" evidence="1">
    <location>
        <begin position="71"/>
        <end position="89"/>
    </location>
</feature>
<dbReference type="AlphaFoldDB" id="C7N6C8"/>
<feature type="transmembrane region" description="Helical" evidence="1">
    <location>
        <begin position="394"/>
        <end position="412"/>
    </location>
</feature>
<feature type="transmembrane region" description="Helical" evidence="1">
    <location>
        <begin position="95"/>
        <end position="117"/>
    </location>
</feature>
<dbReference type="eggNOG" id="ENOG50331J5">
    <property type="taxonomic scope" value="Bacteria"/>
</dbReference>
<name>C7N6C8_SLAHD</name>
<feature type="transmembrane region" description="Helical" evidence="1">
    <location>
        <begin position="424"/>
        <end position="449"/>
    </location>
</feature>
<keyword evidence="1" id="KW-1133">Transmembrane helix</keyword>